<evidence type="ECO:0000313" key="1">
    <source>
        <dbReference type="EMBL" id="AFM42314.1"/>
    </source>
</evidence>
<dbReference type="Proteomes" id="UP000002892">
    <property type="component" value="Chromosome"/>
</dbReference>
<sequence>MKRVIFTFIAAGLLLLANVTSVFACGWLGYQPTAPKSLQK</sequence>
<accession>I4D940</accession>
<reference evidence="1 2" key="1">
    <citation type="journal article" date="2012" name="J. Bacteriol.">
        <title>Complete genome sequences of Desulfosporosinus orientis DSM765T, Desulfosporosinus youngiae DSM17734T, Desulfosporosinus meridiei DSM13257T, and Desulfosporosinus acidiphilus DSM22704T.</title>
        <authorList>
            <person name="Pester M."/>
            <person name="Brambilla E."/>
            <person name="Alazard D."/>
            <person name="Rattei T."/>
            <person name="Weinmaier T."/>
            <person name="Han J."/>
            <person name="Lucas S."/>
            <person name="Lapidus A."/>
            <person name="Cheng J.F."/>
            <person name="Goodwin L."/>
            <person name="Pitluck S."/>
            <person name="Peters L."/>
            <person name="Ovchinnikova G."/>
            <person name="Teshima H."/>
            <person name="Detter J.C."/>
            <person name="Han C.S."/>
            <person name="Tapia R."/>
            <person name="Land M.L."/>
            <person name="Hauser L."/>
            <person name="Kyrpides N.C."/>
            <person name="Ivanova N.N."/>
            <person name="Pagani I."/>
            <person name="Huntmann M."/>
            <person name="Wei C.L."/>
            <person name="Davenport K.W."/>
            <person name="Daligault H."/>
            <person name="Chain P.S."/>
            <person name="Chen A."/>
            <person name="Mavromatis K."/>
            <person name="Markowitz V."/>
            <person name="Szeto E."/>
            <person name="Mikhailova N."/>
            <person name="Pati A."/>
            <person name="Wagner M."/>
            <person name="Woyke T."/>
            <person name="Ollivier B."/>
            <person name="Klenk H.P."/>
            <person name="Spring S."/>
            <person name="Loy A."/>
        </authorList>
    </citation>
    <scope>NUCLEOTIDE SEQUENCE [LARGE SCALE GENOMIC DNA]</scope>
    <source>
        <strain evidence="2">DSM 22704 / JCM 16185 / SJ4</strain>
    </source>
</reference>
<dbReference type="HOGENOM" id="CLU_217513_2_0_9"/>
<proteinExistence type="predicted"/>
<protein>
    <recommendedName>
        <fullName evidence="3">Cyclic lactone autoinducer peptide</fullName>
    </recommendedName>
</protein>
<organism evidence="1 2">
    <name type="scientific">Desulfosporosinus acidiphilus (strain DSM 22704 / JCM 16185 / SJ4)</name>
    <dbReference type="NCBI Taxonomy" id="646529"/>
    <lineage>
        <taxon>Bacteria</taxon>
        <taxon>Bacillati</taxon>
        <taxon>Bacillota</taxon>
        <taxon>Clostridia</taxon>
        <taxon>Eubacteriales</taxon>
        <taxon>Desulfitobacteriaceae</taxon>
        <taxon>Desulfosporosinus</taxon>
    </lineage>
</organism>
<dbReference type="NCBIfam" id="TIGR04223">
    <property type="entry name" value="quorum_AgrD"/>
    <property type="match status" value="1"/>
</dbReference>
<dbReference type="KEGG" id="dai:Desaci_3424"/>
<name>I4D940_DESAJ</name>
<evidence type="ECO:0008006" key="3">
    <source>
        <dbReference type="Google" id="ProtNLM"/>
    </source>
</evidence>
<keyword evidence="2" id="KW-1185">Reference proteome</keyword>
<dbReference type="OrthoDB" id="1799527at2"/>
<dbReference type="InterPro" id="IPR009229">
    <property type="entry name" value="AgrD"/>
</dbReference>
<dbReference type="STRING" id="646529.Desaci_3424"/>
<gene>
    <name evidence="1" type="ordered locus">Desaci_3424</name>
</gene>
<dbReference type="PROSITE" id="PS51257">
    <property type="entry name" value="PROKAR_LIPOPROTEIN"/>
    <property type="match status" value="1"/>
</dbReference>
<dbReference type="EMBL" id="CP003639">
    <property type="protein sequence ID" value="AFM42314.1"/>
    <property type="molecule type" value="Genomic_DNA"/>
</dbReference>
<dbReference type="AlphaFoldDB" id="I4D940"/>
<dbReference type="RefSeq" id="WP_014828302.1">
    <property type="nucleotide sequence ID" value="NC_018068.1"/>
</dbReference>
<evidence type="ECO:0000313" key="2">
    <source>
        <dbReference type="Proteomes" id="UP000002892"/>
    </source>
</evidence>